<evidence type="ECO:0000313" key="2">
    <source>
        <dbReference type="Proteomes" id="UP000468581"/>
    </source>
</evidence>
<accession>A0A6P0US55</accession>
<reference evidence="1 2" key="1">
    <citation type="submission" date="2020-01" db="EMBL/GenBank/DDBJ databases">
        <title>Leptobacterium flavescens.</title>
        <authorList>
            <person name="Wang G."/>
        </authorList>
    </citation>
    <scope>NUCLEOTIDE SEQUENCE [LARGE SCALE GENOMIC DNA]</scope>
    <source>
        <strain evidence="1 2">KCTC 22160</strain>
    </source>
</reference>
<dbReference type="AlphaFoldDB" id="A0A6P0US55"/>
<dbReference type="Proteomes" id="UP000468581">
    <property type="component" value="Unassembled WGS sequence"/>
</dbReference>
<gene>
    <name evidence="1" type="ORF">GWK08_15280</name>
</gene>
<proteinExistence type="predicted"/>
<organism evidence="1 2">
    <name type="scientific">Leptobacterium flavescens</name>
    <dbReference type="NCBI Taxonomy" id="472055"/>
    <lineage>
        <taxon>Bacteria</taxon>
        <taxon>Pseudomonadati</taxon>
        <taxon>Bacteroidota</taxon>
        <taxon>Flavobacteriia</taxon>
        <taxon>Flavobacteriales</taxon>
        <taxon>Flavobacteriaceae</taxon>
        <taxon>Leptobacterium</taxon>
    </lineage>
</organism>
<name>A0A6P0US55_9FLAO</name>
<sequence length="280" mass="32297">MNVSDFIQLLHRPDTVDLEGSVSLEKVLDEYPYFQAARAVYLKGLKNLDSFKYNQALKCTAAYTADRTILFDFITSEDFKQNSIAKNISKQSVALEDIFVEAEEVPSFREMETREVFLGTKSEANAVLDPALFEKKEEEEEDELQLGKPLEFDENEKHSFSEWLKLSKLKPIDRGQEEEKKEESDTTDKKKEKFDLIDKFIASNPKIVPSKESGSSVNLAKQNMVERSELMTETLARVYLEQKKYKKAIQAYKILSLKYPEKSGFFADQIRAVKKLQQNN</sequence>
<keyword evidence="2" id="KW-1185">Reference proteome</keyword>
<evidence type="ECO:0000313" key="1">
    <source>
        <dbReference type="EMBL" id="NER14818.1"/>
    </source>
</evidence>
<dbReference type="RefSeq" id="WP_163608098.1">
    <property type="nucleotide sequence ID" value="NZ_JAABOO010000003.1"/>
</dbReference>
<dbReference type="EMBL" id="JAABOO010000003">
    <property type="protein sequence ID" value="NER14818.1"/>
    <property type="molecule type" value="Genomic_DNA"/>
</dbReference>
<evidence type="ECO:0008006" key="3">
    <source>
        <dbReference type="Google" id="ProtNLM"/>
    </source>
</evidence>
<protein>
    <recommendedName>
        <fullName evidence="3">Tetratricopeptide repeat protein</fullName>
    </recommendedName>
</protein>
<comment type="caution">
    <text evidence="1">The sequence shown here is derived from an EMBL/GenBank/DDBJ whole genome shotgun (WGS) entry which is preliminary data.</text>
</comment>